<accession>A0A1I8AUP0</accession>
<name>A0A1I8AUP0_9BILA</name>
<dbReference type="AlphaFoldDB" id="A0A1I8AUP0"/>
<sequence length="308" mass="35349">MDTVPWLFIEGVYLLLDPCSRLETGWIPSTWDACCSAISKKIHTLQVLLDGETKKIYAAALPALECAYSKAVSLDSVDLKFITNFRIRTCESQKTPSIWKEITLDDLQRLVRPMRNEHPLSYDYFSFNILMLKSGSHWINGQLLSMQLPVDSVDLEIDKREEAEEFFANAGPLYSVTYLQGPILKKRTLDVLIEKFVPIGNGYFQVCQKFSKKQLTRLFEKCAMSGKKVESWVLPDDPTASSDSVDFVDYDKYYSEKEVLEGGKTLLFFNREQPNLKVRVNRGYGGLLRWEWFDASEMSLELTLLNLS</sequence>
<dbReference type="Proteomes" id="UP000095287">
    <property type="component" value="Unplaced"/>
</dbReference>
<evidence type="ECO:0000313" key="1">
    <source>
        <dbReference type="Proteomes" id="UP000095287"/>
    </source>
</evidence>
<keyword evidence="1" id="KW-1185">Reference proteome</keyword>
<reference evidence="2" key="1">
    <citation type="submission" date="2016-11" db="UniProtKB">
        <authorList>
            <consortium name="WormBaseParasite"/>
        </authorList>
    </citation>
    <scope>IDENTIFICATION</scope>
</reference>
<dbReference type="WBParaSite" id="L893_g9251.t1">
    <property type="protein sequence ID" value="L893_g9251.t1"/>
    <property type="gene ID" value="L893_g9251"/>
</dbReference>
<evidence type="ECO:0000313" key="2">
    <source>
        <dbReference type="WBParaSite" id="L893_g9251.t1"/>
    </source>
</evidence>
<organism evidence="1 2">
    <name type="scientific">Steinernema glaseri</name>
    <dbReference type="NCBI Taxonomy" id="37863"/>
    <lineage>
        <taxon>Eukaryota</taxon>
        <taxon>Metazoa</taxon>
        <taxon>Ecdysozoa</taxon>
        <taxon>Nematoda</taxon>
        <taxon>Chromadorea</taxon>
        <taxon>Rhabditida</taxon>
        <taxon>Tylenchina</taxon>
        <taxon>Panagrolaimomorpha</taxon>
        <taxon>Strongyloidoidea</taxon>
        <taxon>Steinernematidae</taxon>
        <taxon>Steinernema</taxon>
    </lineage>
</organism>
<protein>
    <submittedName>
        <fullName evidence="2">FBA_2 domain-containing protein</fullName>
    </submittedName>
</protein>
<proteinExistence type="predicted"/>